<keyword evidence="5" id="KW-1185">Reference proteome</keyword>
<dbReference type="Pfam" id="PF08450">
    <property type="entry name" value="SGL"/>
    <property type="match status" value="1"/>
</dbReference>
<dbReference type="GO" id="GO:0005509">
    <property type="term" value="F:calcium ion binding"/>
    <property type="evidence" value="ECO:0007669"/>
    <property type="project" value="TreeGrafter"/>
</dbReference>
<dbReference type="InterPro" id="IPR005511">
    <property type="entry name" value="SMP-30"/>
</dbReference>
<keyword evidence="2" id="KW-0862">Zinc</keyword>
<evidence type="ECO:0000256" key="2">
    <source>
        <dbReference type="PIRSR" id="PIRSR605511-2"/>
    </source>
</evidence>
<feature type="binding site" evidence="2">
    <location>
        <position position="21"/>
    </location>
    <ligand>
        <name>a divalent metal cation</name>
        <dbReference type="ChEBI" id="CHEBI:60240"/>
    </ligand>
</feature>
<keyword evidence="2" id="KW-0479">Metal-binding</keyword>
<name>A0A060NK11_9BURK</name>
<dbReference type="InterPro" id="IPR013658">
    <property type="entry name" value="SGL"/>
</dbReference>
<comment type="similarity">
    <text evidence="1">Belongs to the SMP-30/CGR1 family.</text>
</comment>
<dbReference type="RefSeq" id="WP_052467563.1">
    <property type="nucleotide sequence ID" value="NZ_AP014568.1"/>
</dbReference>
<dbReference type="OrthoDB" id="9775406at2"/>
<gene>
    <name evidence="4" type="ORF">SRAA_2128</name>
</gene>
<dbReference type="GO" id="GO:0019853">
    <property type="term" value="P:L-ascorbic acid biosynthetic process"/>
    <property type="evidence" value="ECO:0007669"/>
    <property type="project" value="TreeGrafter"/>
</dbReference>
<dbReference type="PANTHER" id="PTHR10907:SF47">
    <property type="entry name" value="REGUCALCIN"/>
    <property type="match status" value="1"/>
</dbReference>
<dbReference type="KEGG" id="cbaa:SRAA_2128"/>
<dbReference type="InterPro" id="IPR011042">
    <property type="entry name" value="6-blade_b-propeller_TolB-like"/>
</dbReference>
<feature type="domain" description="SMP-30/Gluconolactonase/LRE-like region" evidence="3">
    <location>
        <begin position="20"/>
        <end position="285"/>
    </location>
</feature>
<dbReference type="HOGENOM" id="CLU_036110_3_1_4"/>
<dbReference type="Proteomes" id="UP000067461">
    <property type="component" value="Chromosome"/>
</dbReference>
<reference evidence="4 5" key="1">
    <citation type="journal article" date="2014" name="Nat. Commun.">
        <title>Physiological and genomic features of highly alkaliphilic hydrogen-utilizing Betaproteobacteria from a continental serpentinizing site.</title>
        <authorList>
            <person name="Suzuki S."/>
            <person name="Kuenen J.G."/>
            <person name="Schipper K."/>
            <person name="van der Velde S."/>
            <person name="Ishii S."/>
            <person name="Wu A."/>
            <person name="Sorokin D.Y."/>
            <person name="Tenney A."/>
            <person name="Meng X.Y."/>
            <person name="Morrill P.L."/>
            <person name="Kamagata Y."/>
            <person name="Muyzer G."/>
            <person name="Nealson K.H."/>
        </authorList>
    </citation>
    <scope>NUCLEOTIDE SEQUENCE [LARGE SCALE GENOMIC DNA]</scope>
    <source>
        <strain evidence="4 5">A1</strain>
    </source>
</reference>
<accession>A0A060NK11</accession>
<evidence type="ECO:0000256" key="1">
    <source>
        <dbReference type="ARBA" id="ARBA00008853"/>
    </source>
</evidence>
<dbReference type="GO" id="GO:0004341">
    <property type="term" value="F:gluconolactonase activity"/>
    <property type="evidence" value="ECO:0007669"/>
    <property type="project" value="TreeGrafter"/>
</dbReference>
<evidence type="ECO:0000259" key="3">
    <source>
        <dbReference type="Pfam" id="PF08450"/>
    </source>
</evidence>
<protein>
    <submittedName>
        <fullName evidence="4">Gluconolactonase</fullName>
    </submittedName>
</protein>
<evidence type="ECO:0000313" key="4">
    <source>
        <dbReference type="EMBL" id="BAO81982.1"/>
    </source>
</evidence>
<dbReference type="Gene3D" id="2.120.10.30">
    <property type="entry name" value="TolB, C-terminal domain"/>
    <property type="match status" value="1"/>
</dbReference>
<comment type="cofactor">
    <cofactor evidence="2">
        <name>Zn(2+)</name>
        <dbReference type="ChEBI" id="CHEBI:29105"/>
    </cofactor>
    <text evidence="2">Binds 1 divalent metal cation per subunit.</text>
</comment>
<evidence type="ECO:0000313" key="5">
    <source>
        <dbReference type="Proteomes" id="UP000067461"/>
    </source>
</evidence>
<dbReference type="PANTHER" id="PTHR10907">
    <property type="entry name" value="REGUCALCIN"/>
    <property type="match status" value="1"/>
</dbReference>
<sequence>MADTVSAEWQVVSDVLCASGEAPFWSAREERLYWIDPPLKRAWRLHLPSGRAEHWGFAGPITGLTPCRSGGFLLLLGDGIYHAGSWLDVPTLLVPLPSIDANALWRAGTCDPWGRLWLIAQTRPAANRLVPSSTLYCLRARSTTQPPLEPIRHHVGDCLGLSWSPDGRSATWCNTRLGEVVQAALSQPGSWPPELSAPMPLARFVVNPGAPSAQPVAVDAAFEGLPRSGTLDQAGNYWVSLIATGRARCLNGQGRSLLDLAVPALYPSGLCLGGSDGRTLFVTSMRAGLSAAQLAHHPQSGAVFARRVETPGLPAPLYWD</sequence>
<dbReference type="PRINTS" id="PR01790">
    <property type="entry name" value="SMP30FAMILY"/>
</dbReference>
<dbReference type="AlphaFoldDB" id="A0A060NK11"/>
<dbReference type="STRING" id="1458425.SRAA_2128"/>
<dbReference type="EMBL" id="AP014568">
    <property type="protein sequence ID" value="BAO81982.1"/>
    <property type="molecule type" value="Genomic_DNA"/>
</dbReference>
<dbReference type="SUPFAM" id="SSF63829">
    <property type="entry name" value="Calcium-dependent phosphotriesterase"/>
    <property type="match status" value="1"/>
</dbReference>
<organism evidence="4 5">
    <name type="scientific">Serpentinimonas raichei</name>
    <dbReference type="NCBI Taxonomy" id="1458425"/>
    <lineage>
        <taxon>Bacteria</taxon>
        <taxon>Pseudomonadati</taxon>
        <taxon>Pseudomonadota</taxon>
        <taxon>Betaproteobacteria</taxon>
        <taxon>Burkholderiales</taxon>
        <taxon>Comamonadaceae</taxon>
        <taxon>Serpentinimonas</taxon>
    </lineage>
</organism>
<proteinExistence type="inferred from homology"/>